<keyword evidence="1" id="KW-0238">DNA-binding</keyword>
<reference evidence="3 4" key="1">
    <citation type="submission" date="2019-10" db="EMBL/GenBank/DDBJ databases">
        <title>Rubrobacter sp nov SCSIO 52090 isolated from a deep-sea sediment in the South China Sea.</title>
        <authorList>
            <person name="Chen R.W."/>
        </authorList>
    </citation>
    <scope>NUCLEOTIDE SEQUENCE [LARGE SCALE GENOMIC DNA]</scope>
    <source>
        <strain evidence="3 4">SCSIO 52909</strain>
    </source>
</reference>
<dbReference type="EMBL" id="CP045119">
    <property type="protein sequence ID" value="QIN81228.1"/>
    <property type="molecule type" value="Genomic_DNA"/>
</dbReference>
<dbReference type="SMART" id="SM00422">
    <property type="entry name" value="HTH_MERR"/>
    <property type="match status" value="1"/>
</dbReference>
<evidence type="ECO:0000259" key="2">
    <source>
        <dbReference type="PROSITE" id="PS50937"/>
    </source>
</evidence>
<dbReference type="AlphaFoldDB" id="A0A6G8Q449"/>
<feature type="domain" description="HTH merR-type" evidence="2">
    <location>
        <begin position="4"/>
        <end position="73"/>
    </location>
</feature>
<accession>A0A6G8Q449</accession>
<dbReference type="SUPFAM" id="SSF46955">
    <property type="entry name" value="Putative DNA-binding domain"/>
    <property type="match status" value="1"/>
</dbReference>
<protein>
    <submittedName>
        <fullName evidence="3">MerR family transcriptional regulator</fullName>
    </submittedName>
</protein>
<dbReference type="PRINTS" id="PR00040">
    <property type="entry name" value="HTHMERR"/>
</dbReference>
<dbReference type="PANTHER" id="PTHR30204:SF90">
    <property type="entry name" value="HTH-TYPE TRANSCRIPTIONAL ACTIVATOR MTA"/>
    <property type="match status" value="1"/>
</dbReference>
<gene>
    <name evidence="3" type="ORF">GBA63_00295</name>
</gene>
<proteinExistence type="predicted"/>
<evidence type="ECO:0000313" key="4">
    <source>
        <dbReference type="Proteomes" id="UP000501452"/>
    </source>
</evidence>
<dbReference type="InterPro" id="IPR009061">
    <property type="entry name" value="DNA-bd_dom_put_sf"/>
</dbReference>
<dbReference type="Pfam" id="PF13411">
    <property type="entry name" value="MerR_1"/>
    <property type="match status" value="1"/>
</dbReference>
<dbReference type="PANTHER" id="PTHR30204">
    <property type="entry name" value="REDOX-CYCLING DRUG-SENSING TRANSCRIPTIONAL ACTIVATOR SOXR"/>
    <property type="match status" value="1"/>
</dbReference>
<sequence length="270" mass="30614">MRERLRIGEVARLVGVTPKTVRYYEKIGLLKEVDRSGSGYRLYSADDLLRLQRVRKLQSLGLSLRQVGSVLGEGRSEASLRDILKALRAGVDSEIGSLKERRRLLDEMLSRDELETAGPSPTFERAMELLGKHLVGLDEKTLEQEKKLWSILDAFEWPEDYDQGNERLFRYYADHPGEYRDLLVVGERLSSLADLPEDDPRVVEVAEELVAYFEKYPPPEYLGNPPWTADDPTGRTMIELMLSSMSPAQQRVMALIGEWAEAGEKEDAGA</sequence>
<dbReference type="GO" id="GO:0003700">
    <property type="term" value="F:DNA-binding transcription factor activity"/>
    <property type="evidence" value="ECO:0007669"/>
    <property type="project" value="InterPro"/>
</dbReference>
<dbReference type="InterPro" id="IPR047057">
    <property type="entry name" value="MerR_fam"/>
</dbReference>
<dbReference type="InterPro" id="IPR000551">
    <property type="entry name" value="MerR-type_HTH_dom"/>
</dbReference>
<dbReference type="Gene3D" id="1.10.1660.10">
    <property type="match status" value="1"/>
</dbReference>
<evidence type="ECO:0000313" key="3">
    <source>
        <dbReference type="EMBL" id="QIN81228.1"/>
    </source>
</evidence>
<evidence type="ECO:0000256" key="1">
    <source>
        <dbReference type="ARBA" id="ARBA00023125"/>
    </source>
</evidence>
<organism evidence="3 4">
    <name type="scientific">Rubrobacter tropicus</name>
    <dbReference type="NCBI Taxonomy" id="2653851"/>
    <lineage>
        <taxon>Bacteria</taxon>
        <taxon>Bacillati</taxon>
        <taxon>Actinomycetota</taxon>
        <taxon>Rubrobacteria</taxon>
        <taxon>Rubrobacterales</taxon>
        <taxon>Rubrobacteraceae</taxon>
        <taxon>Rubrobacter</taxon>
    </lineage>
</organism>
<dbReference type="Proteomes" id="UP000501452">
    <property type="component" value="Chromosome"/>
</dbReference>
<dbReference type="RefSeq" id="WP_166172394.1">
    <property type="nucleotide sequence ID" value="NZ_CP045119.1"/>
</dbReference>
<dbReference type="KEGG" id="rub:GBA63_00295"/>
<keyword evidence="4" id="KW-1185">Reference proteome</keyword>
<dbReference type="PROSITE" id="PS00552">
    <property type="entry name" value="HTH_MERR_1"/>
    <property type="match status" value="1"/>
</dbReference>
<name>A0A6G8Q449_9ACTN</name>
<dbReference type="GO" id="GO:0003677">
    <property type="term" value="F:DNA binding"/>
    <property type="evidence" value="ECO:0007669"/>
    <property type="project" value="UniProtKB-KW"/>
</dbReference>
<dbReference type="PROSITE" id="PS50937">
    <property type="entry name" value="HTH_MERR_2"/>
    <property type="match status" value="1"/>
</dbReference>